<sequence length="131" mass="14663">MSETTNLSNLIYGITTKKELDDLVNLRYFGERVFIDPPTQTGEVQNLVRLANDLLAKSEAGRAFSILDGEDYSINGPFCHVMSYLAGRIEFLKNGADPGDYNKSDLENFCDGAEENFHVRFGNFTIGKRIS</sequence>
<name>A0A5S5D7A6_9SPHI</name>
<proteinExistence type="predicted"/>
<evidence type="ECO:0000313" key="2">
    <source>
        <dbReference type="Proteomes" id="UP000325105"/>
    </source>
</evidence>
<organism evidence="1 2">
    <name type="scientific">Sphingobacterium allocomposti</name>
    <dbReference type="NCBI Taxonomy" id="415956"/>
    <lineage>
        <taxon>Bacteria</taxon>
        <taxon>Pseudomonadati</taxon>
        <taxon>Bacteroidota</taxon>
        <taxon>Sphingobacteriia</taxon>
        <taxon>Sphingobacteriales</taxon>
        <taxon>Sphingobacteriaceae</taxon>
        <taxon>Sphingobacterium</taxon>
    </lineage>
</organism>
<protein>
    <submittedName>
        <fullName evidence="1">Uncharacterized protein</fullName>
    </submittedName>
</protein>
<dbReference type="AlphaFoldDB" id="A0A5S5D7A6"/>
<dbReference type="EMBL" id="VNHX01000023">
    <property type="protein sequence ID" value="TYP90926.1"/>
    <property type="molecule type" value="Genomic_DNA"/>
</dbReference>
<accession>A0A5S5D7A6</accession>
<keyword evidence="2" id="KW-1185">Reference proteome</keyword>
<comment type="caution">
    <text evidence="1">The sequence shown here is derived from an EMBL/GenBank/DDBJ whole genome shotgun (WGS) entry which is preliminary data.</text>
</comment>
<dbReference type="RefSeq" id="WP_148909803.1">
    <property type="nucleotide sequence ID" value="NZ_VNHX01000023.1"/>
</dbReference>
<dbReference type="OrthoDB" id="708115at2"/>
<dbReference type="Proteomes" id="UP000325105">
    <property type="component" value="Unassembled WGS sequence"/>
</dbReference>
<gene>
    <name evidence="1" type="ORF">BC792_12324</name>
</gene>
<evidence type="ECO:0000313" key="1">
    <source>
        <dbReference type="EMBL" id="TYP90926.1"/>
    </source>
</evidence>
<reference evidence="1 2" key="1">
    <citation type="submission" date="2019-07" db="EMBL/GenBank/DDBJ databases">
        <title>Genomic Encyclopedia of Archaeal and Bacterial Type Strains, Phase II (KMG-II): from individual species to whole genera.</title>
        <authorList>
            <person name="Goeker M."/>
        </authorList>
    </citation>
    <scope>NUCLEOTIDE SEQUENCE [LARGE SCALE GENOMIC DNA]</scope>
    <source>
        <strain evidence="1 2">DSM 18850</strain>
    </source>
</reference>